<gene>
    <name evidence="3" type="ORF">R7226_14475</name>
</gene>
<dbReference type="InterPro" id="IPR051267">
    <property type="entry name" value="STEAP_metalloreductase"/>
</dbReference>
<reference evidence="4" key="1">
    <citation type="submission" date="2023-07" db="EMBL/GenBank/DDBJ databases">
        <title>Conexibacter stalactiti sp. nov., isolated from stalactites in a lava cave and emended description of the genus Conexibacter.</title>
        <authorList>
            <person name="Lee S.D."/>
        </authorList>
    </citation>
    <scope>NUCLEOTIDE SEQUENCE [LARGE SCALE GENOMIC DNA]</scope>
    <source>
        <strain evidence="4">KCTC 39840</strain>
    </source>
</reference>
<proteinExistence type="predicted"/>
<dbReference type="InterPro" id="IPR036291">
    <property type="entry name" value="NAD(P)-bd_dom_sf"/>
</dbReference>
<dbReference type="InterPro" id="IPR028939">
    <property type="entry name" value="P5C_Rdtase_cat_N"/>
</dbReference>
<name>A0ABU4HS97_9ACTN</name>
<dbReference type="RefSeq" id="WP_318597889.1">
    <property type="nucleotide sequence ID" value="NZ_JAWSTH010000035.1"/>
</dbReference>
<dbReference type="SUPFAM" id="SSF51735">
    <property type="entry name" value="NAD(P)-binding Rossmann-fold domains"/>
    <property type="match status" value="1"/>
</dbReference>
<sequence length="214" mass="21831">MSDSTPVRIGIVGVGNIGGALARHFVAAGHEVAVANSRGPETLVDLVAELGERAHAATVAEALRFGEVDVVSIPLGRIGELPADGVAGKVVIDTNNYYPGRDGQIAALDDDSTTSSELLAVQLPGARIVKAFNAIYASWLAERGLPAGDPARLAIPISGDDAEAKRIVAALIDEIGFDAVDAGTLAVGGRKHQPDTPPYGAEAGAAELRGLLGL</sequence>
<evidence type="ECO:0000256" key="1">
    <source>
        <dbReference type="ARBA" id="ARBA00023002"/>
    </source>
</evidence>
<dbReference type="EMBL" id="JAWSTH010000035">
    <property type="protein sequence ID" value="MDW5595552.1"/>
    <property type="molecule type" value="Genomic_DNA"/>
</dbReference>
<evidence type="ECO:0000313" key="3">
    <source>
        <dbReference type="EMBL" id="MDW5595552.1"/>
    </source>
</evidence>
<feature type="domain" description="Pyrroline-5-carboxylate reductase catalytic N-terminal" evidence="2">
    <location>
        <begin position="8"/>
        <end position="97"/>
    </location>
</feature>
<dbReference type="Pfam" id="PF03807">
    <property type="entry name" value="F420_oxidored"/>
    <property type="match status" value="1"/>
</dbReference>
<dbReference type="Gene3D" id="3.40.50.720">
    <property type="entry name" value="NAD(P)-binding Rossmann-like Domain"/>
    <property type="match status" value="1"/>
</dbReference>
<dbReference type="PANTHER" id="PTHR14239:SF10">
    <property type="entry name" value="REDUCTASE"/>
    <property type="match status" value="1"/>
</dbReference>
<evidence type="ECO:0000313" key="4">
    <source>
        <dbReference type="Proteomes" id="UP001284601"/>
    </source>
</evidence>
<keyword evidence="4" id="KW-1185">Reference proteome</keyword>
<dbReference type="Proteomes" id="UP001284601">
    <property type="component" value="Unassembled WGS sequence"/>
</dbReference>
<organism evidence="3 4">
    <name type="scientific">Conexibacter stalactiti</name>
    <dbReference type="NCBI Taxonomy" id="1940611"/>
    <lineage>
        <taxon>Bacteria</taxon>
        <taxon>Bacillati</taxon>
        <taxon>Actinomycetota</taxon>
        <taxon>Thermoleophilia</taxon>
        <taxon>Solirubrobacterales</taxon>
        <taxon>Conexibacteraceae</taxon>
        <taxon>Conexibacter</taxon>
    </lineage>
</organism>
<protein>
    <submittedName>
        <fullName evidence="3">NAD(P)-binding domain-containing protein</fullName>
    </submittedName>
</protein>
<keyword evidence="1" id="KW-0560">Oxidoreductase</keyword>
<evidence type="ECO:0000259" key="2">
    <source>
        <dbReference type="Pfam" id="PF03807"/>
    </source>
</evidence>
<accession>A0ABU4HS97</accession>
<dbReference type="PANTHER" id="PTHR14239">
    <property type="entry name" value="DUDULIN-RELATED"/>
    <property type="match status" value="1"/>
</dbReference>
<comment type="caution">
    <text evidence="3">The sequence shown here is derived from an EMBL/GenBank/DDBJ whole genome shotgun (WGS) entry which is preliminary data.</text>
</comment>